<feature type="domain" description="SnoaL-like" evidence="1">
    <location>
        <begin position="9"/>
        <end position="102"/>
    </location>
</feature>
<dbReference type="EMBL" id="JBHULT010000010">
    <property type="protein sequence ID" value="MFD2518627.1"/>
    <property type="molecule type" value="Genomic_DNA"/>
</dbReference>
<dbReference type="Pfam" id="PF12680">
    <property type="entry name" value="SnoaL_2"/>
    <property type="match status" value="1"/>
</dbReference>
<dbReference type="InterPro" id="IPR037401">
    <property type="entry name" value="SnoaL-like"/>
</dbReference>
<keyword evidence="3" id="KW-1185">Reference proteome</keyword>
<evidence type="ECO:0000313" key="3">
    <source>
        <dbReference type="Proteomes" id="UP001597468"/>
    </source>
</evidence>
<dbReference type="InterPro" id="IPR032710">
    <property type="entry name" value="NTF2-like_dom_sf"/>
</dbReference>
<dbReference type="RefSeq" id="WP_380753073.1">
    <property type="nucleotide sequence ID" value="NZ_JBHULT010000010.1"/>
</dbReference>
<protein>
    <submittedName>
        <fullName evidence="2">Nuclear transport factor 2 family protein</fullName>
    </submittedName>
</protein>
<organism evidence="2 3">
    <name type="scientific">Salinimicrobium flavum</name>
    <dbReference type="NCBI Taxonomy" id="1737065"/>
    <lineage>
        <taxon>Bacteria</taxon>
        <taxon>Pseudomonadati</taxon>
        <taxon>Bacteroidota</taxon>
        <taxon>Flavobacteriia</taxon>
        <taxon>Flavobacteriales</taxon>
        <taxon>Flavobacteriaceae</taxon>
        <taxon>Salinimicrobium</taxon>
    </lineage>
</organism>
<accession>A0ABW5J020</accession>
<reference evidence="3" key="1">
    <citation type="journal article" date="2019" name="Int. J. Syst. Evol. Microbiol.">
        <title>The Global Catalogue of Microorganisms (GCM) 10K type strain sequencing project: providing services to taxonomists for standard genome sequencing and annotation.</title>
        <authorList>
            <consortium name="The Broad Institute Genomics Platform"/>
            <consortium name="The Broad Institute Genome Sequencing Center for Infectious Disease"/>
            <person name="Wu L."/>
            <person name="Ma J."/>
        </authorList>
    </citation>
    <scope>NUCLEOTIDE SEQUENCE [LARGE SCALE GENOMIC DNA]</scope>
    <source>
        <strain evidence="3">KCTC 42585</strain>
    </source>
</reference>
<dbReference type="Proteomes" id="UP001597468">
    <property type="component" value="Unassembled WGS sequence"/>
</dbReference>
<evidence type="ECO:0000259" key="1">
    <source>
        <dbReference type="Pfam" id="PF12680"/>
    </source>
</evidence>
<comment type="caution">
    <text evidence="2">The sequence shown here is derived from an EMBL/GenBank/DDBJ whole genome shotgun (WGS) entry which is preliminary data.</text>
</comment>
<gene>
    <name evidence="2" type="ORF">ACFSTG_12025</name>
</gene>
<dbReference type="Gene3D" id="3.10.450.50">
    <property type="match status" value="1"/>
</dbReference>
<name>A0ABW5J020_9FLAO</name>
<sequence>MNEFEKFLREINRAFSEGDTQYLLENVTDDFCWFIVGEKTVSGKTEFSEALEQMRQLPPMKIEIDNIIMEGNSASVEGKVTGKNKNGQKKHFGFCDLYRVTNPAAPKISEMTSFVIDLSKHKLYKESC</sequence>
<proteinExistence type="predicted"/>
<dbReference type="SUPFAM" id="SSF54427">
    <property type="entry name" value="NTF2-like"/>
    <property type="match status" value="1"/>
</dbReference>
<evidence type="ECO:0000313" key="2">
    <source>
        <dbReference type="EMBL" id="MFD2518627.1"/>
    </source>
</evidence>